<name>A0A6J6TJ89_9ZZZZ</name>
<organism evidence="2">
    <name type="scientific">freshwater metagenome</name>
    <dbReference type="NCBI Taxonomy" id="449393"/>
    <lineage>
        <taxon>unclassified sequences</taxon>
        <taxon>metagenomes</taxon>
        <taxon>ecological metagenomes</taxon>
    </lineage>
</organism>
<dbReference type="EMBL" id="CAFBLR010000007">
    <property type="protein sequence ID" value="CAB4859967.1"/>
    <property type="molecule type" value="Genomic_DNA"/>
</dbReference>
<evidence type="ECO:0000313" key="1">
    <source>
        <dbReference type="EMBL" id="CAB4699902.1"/>
    </source>
</evidence>
<dbReference type="AlphaFoldDB" id="A0A6J6TJ89"/>
<gene>
    <name evidence="1" type="ORF">UFOPK2602_00531</name>
    <name evidence="2" type="ORF">UFOPK2806_00787</name>
    <name evidence="3" type="ORF">UFOPK3417_00165</name>
</gene>
<dbReference type="InterPro" id="IPR007793">
    <property type="entry name" value="DivIVA_fam"/>
</dbReference>
<dbReference type="Pfam" id="PF05103">
    <property type="entry name" value="DivIVA"/>
    <property type="match status" value="1"/>
</dbReference>
<evidence type="ECO:0000313" key="3">
    <source>
        <dbReference type="EMBL" id="CAB4859967.1"/>
    </source>
</evidence>
<dbReference type="EMBL" id="CAEZYY010000007">
    <property type="protein sequence ID" value="CAB4747198.1"/>
    <property type="molecule type" value="Genomic_DNA"/>
</dbReference>
<proteinExistence type="predicted"/>
<evidence type="ECO:0000313" key="2">
    <source>
        <dbReference type="EMBL" id="CAB4747198.1"/>
    </source>
</evidence>
<accession>A0A6J6TJ89</accession>
<dbReference type="EMBL" id="CAEZXX010000025">
    <property type="protein sequence ID" value="CAB4699902.1"/>
    <property type="molecule type" value="Genomic_DNA"/>
</dbReference>
<protein>
    <submittedName>
        <fullName evidence="2">Unannotated protein</fullName>
    </submittedName>
</protein>
<sequence>MAVSFPRPDPESSPIGSFRVVRRGFDPDEVRSRLQQLVDEIDQSRERERVLEREFANASRPKVAVDQLDREVLVSLVGEETERLLSDARDEAARVRARAEDEAVQLVAVAYEEVARVRESVQEEVTYLQGVTAEQVETELASARGRGLEMVTEAREYREKVLADLAQRRDLAREQIRALIDGRDHLLRAFEVARLAAVDIIVELEQAAPSDDLSAPEQFISRQSAESAIYDADDDITPVNGIELPAVASGGTVVPEYTVPVHDDFEHPGAGTGPVDATIRTATLADGDTQPTPSTGVVFDHFAARRTVLAPLIESLVKQFKRVVVDEQNDVLTAIRRTERVSGIAELLPDEDSHVARYCSCSLAEAADAFVAGAASMDGGAAPEPRGPGTAVLDRFAEELVLPMRERLERVIESSQGNRFELSAFVRSAYREWKQRFDSLAEELLLHAYGLGAYSVLPVGSLVVWQPDPNAPGCPEVSANAGVVIRVPDTFPSGHVHPPASASCRCMIQRLPE</sequence>
<reference evidence="2" key="1">
    <citation type="submission" date="2020-05" db="EMBL/GenBank/DDBJ databases">
        <authorList>
            <person name="Chiriac C."/>
            <person name="Salcher M."/>
            <person name="Ghai R."/>
            <person name="Kavagutti S V."/>
        </authorList>
    </citation>
    <scope>NUCLEOTIDE SEQUENCE</scope>
</reference>